<feature type="compositionally biased region" description="Polar residues" evidence="11">
    <location>
        <begin position="111"/>
        <end position="146"/>
    </location>
</feature>
<comment type="subcellular location">
    <subcellularLocation>
        <location evidence="10">Cell membrane</location>
        <topology evidence="10">Single-pass membrane protein</topology>
    </subcellularLocation>
    <subcellularLocation>
        <location evidence="1">Membrane</location>
        <topology evidence="1">Single-pass membrane protein</topology>
    </subcellularLocation>
</comment>
<dbReference type="RefSeq" id="WP_205050127.1">
    <property type="nucleotide sequence ID" value="NZ_JACJKX010000006.1"/>
</dbReference>
<keyword evidence="4" id="KW-0997">Cell inner membrane</keyword>
<accession>A0ABS2GRS1</accession>
<keyword evidence="8 10" id="KW-0811">Translocation</keyword>
<dbReference type="PRINTS" id="PR01506">
    <property type="entry name" value="TATBPROTEIN"/>
</dbReference>
<comment type="similarity">
    <text evidence="10">Belongs to the TatB family.</text>
</comment>
<dbReference type="NCBIfam" id="TIGR01410">
    <property type="entry name" value="tatB"/>
    <property type="match status" value="1"/>
</dbReference>
<comment type="function">
    <text evidence="10">Part of the twin-arginine translocation (Tat) system that transports large folded proteins containing a characteristic twin-arginine motif in their signal peptide across membranes. Together with TatC, TatB is part of a receptor directly interacting with Tat signal peptides. TatB may form an oligomeric binding site that transiently accommodates folded Tat precursor proteins before their translocation.</text>
</comment>
<evidence type="ECO:0000256" key="4">
    <source>
        <dbReference type="ARBA" id="ARBA00022519"/>
    </source>
</evidence>
<name>A0ABS2GRS1_9BURK</name>
<dbReference type="Pfam" id="PF02416">
    <property type="entry name" value="TatA_B_E"/>
    <property type="match status" value="1"/>
</dbReference>
<keyword evidence="5 10" id="KW-0812">Transmembrane</keyword>
<evidence type="ECO:0000256" key="9">
    <source>
        <dbReference type="ARBA" id="ARBA00023136"/>
    </source>
</evidence>
<evidence type="ECO:0000256" key="1">
    <source>
        <dbReference type="ARBA" id="ARBA00004167"/>
    </source>
</evidence>
<organism evidence="12 13">
    <name type="scientific">Parasutterella secunda</name>
    <dbReference type="NCBI Taxonomy" id="626947"/>
    <lineage>
        <taxon>Bacteria</taxon>
        <taxon>Pseudomonadati</taxon>
        <taxon>Pseudomonadota</taxon>
        <taxon>Betaproteobacteria</taxon>
        <taxon>Burkholderiales</taxon>
        <taxon>Sutterellaceae</taxon>
        <taxon>Parasutterella</taxon>
    </lineage>
</organism>
<evidence type="ECO:0000256" key="8">
    <source>
        <dbReference type="ARBA" id="ARBA00023010"/>
    </source>
</evidence>
<sequence length="202" mass="22906">MFDLGFTEILVIGVVALVVLGPEKMPEVARAAGRFFAKAQGYISQVNGEFERESQLSEIKKLREEFASSAEGLRRSVTEVQTTLTQEAKDVNHALDDLTSRDNQKTETPDPYTQFNQAESTLVASQTPNSPSPFSWETDPTSSDAYRSQYVPRRYKPSPSLDDVIAELEELRREMALPRKTLGGYNRRYAPRARVNRPRIYR</sequence>
<evidence type="ECO:0000256" key="7">
    <source>
        <dbReference type="ARBA" id="ARBA00022989"/>
    </source>
</evidence>
<comment type="subunit">
    <text evidence="10">The Tat system comprises two distinct complexes: a TatABC complex, containing multiple copies of TatA, TatB and TatC subunits, and a separate TatA complex, containing only TatA subunits. Substrates initially bind to the TatABC complex, which probably triggers association of the separate TatA complex to form the active translocon.</text>
</comment>
<evidence type="ECO:0000256" key="11">
    <source>
        <dbReference type="SAM" id="MobiDB-lite"/>
    </source>
</evidence>
<dbReference type="PANTHER" id="PTHR33162:SF1">
    <property type="entry name" value="SEC-INDEPENDENT PROTEIN TRANSLOCASE PROTEIN TATA, CHLOROPLASTIC"/>
    <property type="match status" value="1"/>
</dbReference>
<keyword evidence="9 10" id="KW-0472">Membrane</keyword>
<dbReference type="EMBL" id="JACJKX010000006">
    <property type="protein sequence ID" value="MBM6928530.1"/>
    <property type="molecule type" value="Genomic_DNA"/>
</dbReference>
<dbReference type="Gene3D" id="1.20.5.3310">
    <property type="match status" value="1"/>
</dbReference>
<evidence type="ECO:0000256" key="10">
    <source>
        <dbReference type="HAMAP-Rule" id="MF_00237"/>
    </source>
</evidence>
<keyword evidence="13" id="KW-1185">Reference proteome</keyword>
<keyword evidence="3 10" id="KW-1003">Cell membrane</keyword>
<reference evidence="12 13" key="1">
    <citation type="journal article" date="2021" name="Sci. Rep.">
        <title>The distribution of antibiotic resistance genes in chicken gut microbiota commensals.</title>
        <authorList>
            <person name="Juricova H."/>
            <person name="Matiasovicova J."/>
            <person name="Kubasova T."/>
            <person name="Cejkova D."/>
            <person name="Rychlik I."/>
        </authorList>
    </citation>
    <scope>NUCLEOTIDE SEQUENCE [LARGE SCALE GENOMIC DNA]</scope>
    <source>
        <strain evidence="12 13">An562</strain>
    </source>
</reference>
<evidence type="ECO:0000313" key="12">
    <source>
        <dbReference type="EMBL" id="MBM6928530.1"/>
    </source>
</evidence>
<dbReference type="HAMAP" id="MF_00237">
    <property type="entry name" value="TatB"/>
    <property type="match status" value="1"/>
</dbReference>
<evidence type="ECO:0000256" key="2">
    <source>
        <dbReference type="ARBA" id="ARBA00022448"/>
    </source>
</evidence>
<evidence type="ECO:0000256" key="3">
    <source>
        <dbReference type="ARBA" id="ARBA00022475"/>
    </source>
</evidence>
<protein>
    <recommendedName>
        <fullName evidence="10">Sec-independent protein translocase protein TatB</fullName>
    </recommendedName>
</protein>
<proteinExistence type="inferred from homology"/>
<dbReference type="InterPro" id="IPR018448">
    <property type="entry name" value="TatB"/>
</dbReference>
<dbReference type="PANTHER" id="PTHR33162">
    <property type="entry name" value="SEC-INDEPENDENT PROTEIN TRANSLOCASE PROTEIN TATA, CHLOROPLASTIC"/>
    <property type="match status" value="1"/>
</dbReference>
<comment type="caution">
    <text evidence="12">The sequence shown here is derived from an EMBL/GenBank/DDBJ whole genome shotgun (WGS) entry which is preliminary data.</text>
</comment>
<keyword evidence="2 10" id="KW-0813">Transport</keyword>
<keyword evidence="7 10" id="KW-1133">Transmembrane helix</keyword>
<gene>
    <name evidence="10 12" type="primary">tatB</name>
    <name evidence="12" type="ORF">H5985_04515</name>
</gene>
<keyword evidence="6 10" id="KW-0653">Protein transport</keyword>
<feature type="compositionally biased region" description="Basic and acidic residues" evidence="11">
    <location>
        <begin position="89"/>
        <end position="108"/>
    </location>
</feature>
<dbReference type="InterPro" id="IPR003369">
    <property type="entry name" value="TatA/B/E"/>
</dbReference>
<evidence type="ECO:0000313" key="13">
    <source>
        <dbReference type="Proteomes" id="UP000777002"/>
    </source>
</evidence>
<evidence type="ECO:0000256" key="5">
    <source>
        <dbReference type="ARBA" id="ARBA00022692"/>
    </source>
</evidence>
<evidence type="ECO:0000256" key="6">
    <source>
        <dbReference type="ARBA" id="ARBA00022927"/>
    </source>
</evidence>
<feature type="region of interest" description="Disordered" evidence="11">
    <location>
        <begin position="89"/>
        <end position="159"/>
    </location>
</feature>
<dbReference type="Proteomes" id="UP000777002">
    <property type="component" value="Unassembled WGS sequence"/>
</dbReference>